<evidence type="ECO:0000313" key="5">
    <source>
        <dbReference type="Proteomes" id="UP000616724"/>
    </source>
</evidence>
<evidence type="ECO:0000256" key="1">
    <source>
        <dbReference type="SAM" id="MobiDB-lite"/>
    </source>
</evidence>
<dbReference type="EMBL" id="BOOH01000066">
    <property type="protein sequence ID" value="GIH80962.1"/>
    <property type="molecule type" value="Genomic_DNA"/>
</dbReference>
<dbReference type="Pfam" id="PF13556">
    <property type="entry name" value="HTH_30"/>
    <property type="match status" value="1"/>
</dbReference>
<dbReference type="InterPro" id="IPR025736">
    <property type="entry name" value="PucR_C-HTH_dom"/>
</dbReference>
<dbReference type="PANTHER" id="PTHR33744">
    <property type="entry name" value="CARBOHYDRATE DIACID REGULATOR"/>
    <property type="match status" value="1"/>
</dbReference>
<proteinExistence type="predicted"/>
<feature type="region of interest" description="Disordered" evidence="1">
    <location>
        <begin position="238"/>
        <end position="274"/>
    </location>
</feature>
<gene>
    <name evidence="4" type="ORF">Plo01_73910</name>
</gene>
<dbReference type="InterPro" id="IPR042070">
    <property type="entry name" value="PucR_C-HTH_sf"/>
</dbReference>
<organism evidence="4 5">
    <name type="scientific">Planobispora longispora</name>
    <dbReference type="NCBI Taxonomy" id="28887"/>
    <lineage>
        <taxon>Bacteria</taxon>
        <taxon>Bacillati</taxon>
        <taxon>Actinomycetota</taxon>
        <taxon>Actinomycetes</taxon>
        <taxon>Streptosporangiales</taxon>
        <taxon>Streptosporangiaceae</taxon>
        <taxon>Planobispora</taxon>
    </lineage>
</organism>
<name>A0A8J3RSF7_9ACTN</name>
<dbReference type="PANTHER" id="PTHR33744:SF17">
    <property type="entry name" value="CONSERVED PROTEIN"/>
    <property type="match status" value="1"/>
</dbReference>
<feature type="region of interest" description="Disordered" evidence="1">
    <location>
        <begin position="1"/>
        <end position="42"/>
    </location>
</feature>
<protein>
    <submittedName>
        <fullName evidence="4">Transcriptional regulator</fullName>
    </submittedName>
</protein>
<dbReference type="RefSeq" id="WP_203895365.1">
    <property type="nucleotide sequence ID" value="NZ_BOOH01000066.1"/>
</dbReference>
<evidence type="ECO:0000259" key="2">
    <source>
        <dbReference type="Pfam" id="PF13556"/>
    </source>
</evidence>
<keyword evidence="5" id="KW-1185">Reference proteome</keyword>
<feature type="domain" description="PucR C-terminal helix-turn-helix" evidence="2">
    <location>
        <begin position="404"/>
        <end position="462"/>
    </location>
</feature>
<dbReference type="Pfam" id="PF14361">
    <property type="entry name" value="RsbRD_N"/>
    <property type="match status" value="1"/>
</dbReference>
<dbReference type="InterPro" id="IPR051448">
    <property type="entry name" value="CdaR-like_regulators"/>
</dbReference>
<evidence type="ECO:0000313" key="4">
    <source>
        <dbReference type="EMBL" id="GIH80962.1"/>
    </source>
</evidence>
<dbReference type="AlphaFoldDB" id="A0A8J3RSF7"/>
<accession>A0A8J3RSF7</accession>
<feature type="domain" description="RsbT co-antagonist protein RsbRD N-terminal" evidence="3">
    <location>
        <begin position="62"/>
        <end position="193"/>
    </location>
</feature>
<dbReference type="Gene3D" id="1.10.10.2840">
    <property type="entry name" value="PucR C-terminal helix-turn-helix domain"/>
    <property type="match status" value="1"/>
</dbReference>
<dbReference type="InterPro" id="IPR025751">
    <property type="entry name" value="RsbRD_N_dom"/>
</dbReference>
<reference evidence="4 5" key="1">
    <citation type="submission" date="2021-01" db="EMBL/GenBank/DDBJ databases">
        <title>Whole genome shotgun sequence of Planobispora longispora NBRC 13918.</title>
        <authorList>
            <person name="Komaki H."/>
            <person name="Tamura T."/>
        </authorList>
    </citation>
    <scope>NUCLEOTIDE SEQUENCE [LARGE SCALE GENOMIC DNA]</scope>
    <source>
        <strain evidence="4 5">NBRC 13918</strain>
    </source>
</reference>
<dbReference type="Proteomes" id="UP000616724">
    <property type="component" value="Unassembled WGS sequence"/>
</dbReference>
<comment type="caution">
    <text evidence="4">The sequence shown here is derived from an EMBL/GenBank/DDBJ whole genome shotgun (WGS) entry which is preliminary data.</text>
</comment>
<sequence length="476" mass="49255">MDDSGPPDRAAPGVSEPGAPDSDASGRAAPQPGVPGLRVPDPDAGARVAARIAARCEPLVNRLTREIVAEQAAAVPAFASLPERVRDLEVAASVRHGLRLFLRGARGEPVTGRDLLLFRERAAQRMTEGVPLAVLLSAHLFPYRPLWRALCAQARPGEEEGLRHLGELMFQAIERAVSAVSEAYLGQAALAERGEALRAVARTLLAGQDADDVAARYGVVLEPGYRVLYLAVGPAGDAGDAGDTGDTGDTGETERARDADAAGSAGRSGGSAGSTGLVVEVRRRLHTVQAELDRHVGEPVMSWFGPEGGHALLPLRVPAPAARLARSLADGGVAAHIGTAVAERRADIPAAARRAARIAEVARGGGRPAGLYELRDVLLDYHLSAPGASGAELGGLLDALDPALLETLEAYFAADFDRRSTARALGVHPNTVDNRLSRAGALLGADLRTSGGILLVGAALAARRLRAATGGEAGAR</sequence>
<evidence type="ECO:0000259" key="3">
    <source>
        <dbReference type="Pfam" id="PF14361"/>
    </source>
</evidence>